<dbReference type="NCBIfam" id="TIGR01200">
    <property type="entry name" value="GLPGLI"/>
    <property type="match status" value="1"/>
</dbReference>
<protein>
    <submittedName>
        <fullName evidence="1">GLPGLI family protein</fullName>
    </submittedName>
</protein>
<comment type="caution">
    <text evidence="1">The sequence shown here is derived from an EMBL/GenBank/DDBJ whole genome shotgun (WGS) entry which is preliminary data.</text>
</comment>
<accession>A0ABS5S222</accession>
<dbReference type="Pfam" id="PF09697">
    <property type="entry name" value="Porph_ging"/>
    <property type="match status" value="1"/>
</dbReference>
<dbReference type="InterPro" id="IPR005901">
    <property type="entry name" value="GLPGLI"/>
</dbReference>
<keyword evidence="2" id="KW-1185">Reference proteome</keyword>
<dbReference type="RefSeq" id="WP_214112106.1">
    <property type="nucleotide sequence ID" value="NZ_JAHCTB010000001.1"/>
</dbReference>
<proteinExistence type="predicted"/>
<reference evidence="1 2" key="1">
    <citation type="submission" date="2021-05" db="EMBL/GenBank/DDBJ databases">
        <title>Aequorivita echinoideorum JCM 30378 genome.</title>
        <authorList>
            <person name="Zhang H."/>
            <person name="Li C."/>
        </authorList>
    </citation>
    <scope>NUCLEOTIDE SEQUENCE [LARGE SCALE GENOMIC DNA]</scope>
    <source>
        <strain evidence="1 2">JCM30378</strain>
    </source>
</reference>
<dbReference type="Proteomes" id="UP001297092">
    <property type="component" value="Unassembled WGS sequence"/>
</dbReference>
<evidence type="ECO:0000313" key="2">
    <source>
        <dbReference type="Proteomes" id="UP001297092"/>
    </source>
</evidence>
<organism evidence="1 2">
    <name type="scientific">Aequorivita echinoideorum</name>
    <dbReference type="NCBI Taxonomy" id="1549647"/>
    <lineage>
        <taxon>Bacteria</taxon>
        <taxon>Pseudomonadati</taxon>
        <taxon>Bacteroidota</taxon>
        <taxon>Flavobacteriia</taxon>
        <taxon>Flavobacteriales</taxon>
        <taxon>Flavobacteriaceae</taxon>
        <taxon>Aequorivita</taxon>
    </lineage>
</organism>
<dbReference type="EMBL" id="JAHCTB010000001">
    <property type="protein sequence ID" value="MBT0607252.1"/>
    <property type="molecule type" value="Genomic_DNA"/>
</dbReference>
<name>A0ABS5S222_9FLAO</name>
<evidence type="ECO:0000313" key="1">
    <source>
        <dbReference type="EMBL" id="MBT0607252.1"/>
    </source>
</evidence>
<gene>
    <name evidence="1" type="ORF">KIV10_03575</name>
</gene>
<sequence>MKYFFLFFLSISFCYSQTGKITYSSNLNFNGYEPIEKTSFLYFNNGKSYYQNEIDKINRTGKDENINKDDENKKTTNIKIRLGSDSIGNVYFSNLQSNKLVCREALYDDRNLNYYIYEDIVKIEWELHAEFKEISTYKCQKATAKFRGRNYVAWFTTEIPLSFGPYKFRGLPGLILEIYDQTGEVYFSAERIEIPYTQANQKVQNPKVGTVISYQEFVEKGTSNINKITQAILARSPEGTKLVSTDIKKNGIELEYPWEKE</sequence>